<evidence type="ECO:0000256" key="4">
    <source>
        <dbReference type="ARBA" id="ARBA00022692"/>
    </source>
</evidence>
<feature type="region of interest" description="Disordered" evidence="8">
    <location>
        <begin position="1"/>
        <end position="26"/>
    </location>
</feature>
<keyword evidence="3" id="KW-1003">Cell membrane</keyword>
<dbReference type="PANTHER" id="PTHR30531:SF14">
    <property type="entry name" value="SURFACE PRESENTATION OF ANTIGENS PROTEIN SPAS"/>
    <property type="match status" value="1"/>
</dbReference>
<feature type="region of interest" description="Disordered" evidence="8">
    <location>
        <begin position="351"/>
        <end position="400"/>
    </location>
</feature>
<evidence type="ECO:0000256" key="3">
    <source>
        <dbReference type="ARBA" id="ARBA00022475"/>
    </source>
</evidence>
<dbReference type="NCBIfam" id="TIGR01404">
    <property type="entry name" value="FlhB_rel_III"/>
    <property type="match status" value="1"/>
</dbReference>
<dbReference type="RefSeq" id="WP_310238369.1">
    <property type="nucleotide sequence ID" value="NZ_JAVDWO010000018.1"/>
</dbReference>
<gene>
    <name evidence="10" type="ORF">J2W68_003460</name>
</gene>
<reference evidence="10 11" key="1">
    <citation type="submission" date="2023-07" db="EMBL/GenBank/DDBJ databases">
        <title>Sorghum-associated microbial communities from plants grown in Nebraska, USA.</title>
        <authorList>
            <person name="Schachtman D."/>
        </authorList>
    </citation>
    <scope>NUCLEOTIDE SEQUENCE [LARGE SCALE GENOMIC DNA]</scope>
    <source>
        <strain evidence="10 11">4099</strain>
    </source>
</reference>
<evidence type="ECO:0000256" key="9">
    <source>
        <dbReference type="SAM" id="Phobius"/>
    </source>
</evidence>
<comment type="similarity">
    <text evidence="2">Belongs to the type III secretion exporter family.</text>
</comment>
<keyword evidence="11" id="KW-1185">Reference proteome</keyword>
<feature type="compositionally biased region" description="Basic and acidic residues" evidence="8">
    <location>
        <begin position="391"/>
        <end position="400"/>
    </location>
</feature>
<dbReference type="InterPro" id="IPR029025">
    <property type="entry name" value="T3SS_substrate_exporter_C"/>
</dbReference>
<comment type="caution">
    <text evidence="10">The sequence shown here is derived from an EMBL/GenBank/DDBJ whole genome shotgun (WGS) entry which is preliminary data.</text>
</comment>
<dbReference type="Proteomes" id="UP001256588">
    <property type="component" value="Unassembled WGS sequence"/>
</dbReference>
<evidence type="ECO:0000256" key="6">
    <source>
        <dbReference type="ARBA" id="ARBA00023026"/>
    </source>
</evidence>
<evidence type="ECO:0000256" key="7">
    <source>
        <dbReference type="ARBA" id="ARBA00023136"/>
    </source>
</evidence>
<feature type="transmembrane region" description="Helical" evidence="9">
    <location>
        <begin position="88"/>
        <end position="109"/>
    </location>
</feature>
<keyword evidence="7 9" id="KW-0472">Membrane</keyword>
<evidence type="ECO:0000313" key="11">
    <source>
        <dbReference type="Proteomes" id="UP001256588"/>
    </source>
</evidence>
<keyword evidence="6" id="KW-0843">Virulence</keyword>
<feature type="transmembrane region" description="Helical" evidence="9">
    <location>
        <begin position="34"/>
        <end position="55"/>
    </location>
</feature>
<evidence type="ECO:0000313" key="10">
    <source>
        <dbReference type="EMBL" id="MDR7194712.1"/>
    </source>
</evidence>
<feature type="transmembrane region" description="Helical" evidence="9">
    <location>
        <begin position="191"/>
        <end position="210"/>
    </location>
</feature>
<organism evidence="10 11">
    <name type="scientific">Luteimonas terrae</name>
    <dbReference type="NCBI Taxonomy" id="1530191"/>
    <lineage>
        <taxon>Bacteria</taxon>
        <taxon>Pseudomonadati</taxon>
        <taxon>Pseudomonadota</taxon>
        <taxon>Gammaproteobacteria</taxon>
        <taxon>Lysobacterales</taxon>
        <taxon>Lysobacteraceae</taxon>
        <taxon>Luteimonas</taxon>
    </lineage>
</organism>
<dbReference type="InterPro" id="IPR006307">
    <property type="entry name" value="BsaZ-like"/>
</dbReference>
<proteinExistence type="inferred from homology"/>
<name>A0ABU1Y128_9GAMM</name>
<evidence type="ECO:0000256" key="1">
    <source>
        <dbReference type="ARBA" id="ARBA00004651"/>
    </source>
</evidence>
<feature type="transmembrane region" description="Helical" evidence="9">
    <location>
        <begin position="149"/>
        <end position="171"/>
    </location>
</feature>
<dbReference type="PANTHER" id="PTHR30531">
    <property type="entry name" value="FLAGELLAR BIOSYNTHETIC PROTEIN FLHB"/>
    <property type="match status" value="1"/>
</dbReference>
<dbReference type="InterPro" id="IPR006135">
    <property type="entry name" value="T3SS_substrate_exporter"/>
</dbReference>
<dbReference type="EMBL" id="JAVDWO010000018">
    <property type="protein sequence ID" value="MDR7194712.1"/>
    <property type="molecule type" value="Genomic_DNA"/>
</dbReference>
<keyword evidence="4 9" id="KW-0812">Transmembrane</keyword>
<dbReference type="Pfam" id="PF01312">
    <property type="entry name" value="Bac_export_2"/>
    <property type="match status" value="1"/>
</dbReference>
<dbReference type="Gene3D" id="3.40.1690.10">
    <property type="entry name" value="secretion proteins EscU"/>
    <property type="match status" value="1"/>
</dbReference>
<sequence length="400" mass="44624">MAEENEGADKTEKPTSKKLKDARKDGNVAKSRELTSTVLIMGWLAGGWMLMGYMFRRISGLFDQSLNVMNQPFDIALRTIGPLAAQTLVAVTLPLLLLAVLLALVVEFLQVGPVVTLKKVTPDLSKMNPVSGVKKMFSMDNLVELIKSILKSAALLTIGGFVLWGMLPSLLHLPFAQPAAMGSAIWHALKWIGIWTIFVFFFVSAVDASYQKYSYLKKLRMSRRDIKQEVKENEGDPYVKQRRKQLHQEWSQQNMLNAVRGSNVIVTNPTHIAVALQYEQGDDLPLVVAKGEGHVAEEIKRVAEEAGVPILENVPLARGLNARVEIDDYISDDFFEAVAQVLYWAEGVRMGEHRPEPPEFDPPPDMREEIGLADPEALPPPLADDPSVTVRFEDPRDPMR</sequence>
<protein>
    <submittedName>
        <fullName evidence="10">Type III secretion protein U</fullName>
    </submittedName>
</protein>
<evidence type="ECO:0000256" key="8">
    <source>
        <dbReference type="SAM" id="MobiDB-lite"/>
    </source>
</evidence>
<keyword evidence="5 9" id="KW-1133">Transmembrane helix</keyword>
<accession>A0ABU1Y128</accession>
<dbReference type="SUPFAM" id="SSF160544">
    <property type="entry name" value="EscU C-terminal domain-like"/>
    <property type="match status" value="1"/>
</dbReference>
<evidence type="ECO:0000256" key="2">
    <source>
        <dbReference type="ARBA" id="ARBA00010690"/>
    </source>
</evidence>
<dbReference type="PRINTS" id="PR00950">
    <property type="entry name" value="TYPE3IMSPROT"/>
</dbReference>
<feature type="compositionally biased region" description="Basic and acidic residues" evidence="8">
    <location>
        <begin position="7"/>
        <end position="26"/>
    </location>
</feature>
<comment type="subcellular location">
    <subcellularLocation>
        <location evidence="1">Cell membrane</location>
        <topology evidence="1">Multi-pass membrane protein</topology>
    </subcellularLocation>
</comment>
<evidence type="ECO:0000256" key="5">
    <source>
        <dbReference type="ARBA" id="ARBA00022989"/>
    </source>
</evidence>